<dbReference type="Proteomes" id="UP000230233">
    <property type="component" value="Chromosome V"/>
</dbReference>
<keyword evidence="1" id="KW-0472">Membrane</keyword>
<gene>
    <name evidence="2" type="primary">Cni-T06E4.5</name>
    <name evidence="2" type="synonym">Cnig_chr_V.g20260</name>
    <name evidence="2" type="ORF">B9Z55_020260</name>
</gene>
<dbReference type="AlphaFoldDB" id="A0A2G5TMF1"/>
<reference evidence="3" key="1">
    <citation type="submission" date="2017-10" db="EMBL/GenBank/DDBJ databases">
        <title>Rapid genome shrinkage in a self-fertile nematode reveals novel sperm competition proteins.</title>
        <authorList>
            <person name="Yin D."/>
            <person name="Schwarz E.M."/>
            <person name="Thomas C.G."/>
            <person name="Felde R.L."/>
            <person name="Korf I.F."/>
            <person name="Cutter A.D."/>
            <person name="Schartner C.M."/>
            <person name="Ralston E.J."/>
            <person name="Meyer B.J."/>
            <person name="Haag E.S."/>
        </authorList>
    </citation>
    <scope>NUCLEOTIDE SEQUENCE [LARGE SCALE GENOMIC DNA]</scope>
    <source>
        <strain evidence="3">JU1422</strain>
    </source>
</reference>
<dbReference type="EMBL" id="PDUG01000005">
    <property type="protein sequence ID" value="PIC28291.1"/>
    <property type="molecule type" value="Genomic_DNA"/>
</dbReference>
<evidence type="ECO:0000256" key="1">
    <source>
        <dbReference type="SAM" id="Phobius"/>
    </source>
</evidence>
<keyword evidence="1" id="KW-1133">Transmembrane helix</keyword>
<dbReference type="InterPro" id="IPR036941">
    <property type="entry name" value="Rcpt_L-dom_sf"/>
</dbReference>
<keyword evidence="3" id="KW-1185">Reference proteome</keyword>
<comment type="caution">
    <text evidence="2">The sequence shown here is derived from an EMBL/GenBank/DDBJ whole genome shotgun (WGS) entry which is preliminary data.</text>
</comment>
<proteinExistence type="predicted"/>
<evidence type="ECO:0000313" key="3">
    <source>
        <dbReference type="Proteomes" id="UP000230233"/>
    </source>
</evidence>
<sequence>MILLKLLKQAISIYIVLESLFFSFCTVNAVICEGGNAKDLKTDCTIITKKPLIIDKHATGRLLESKLKHIEKIDAGLVVVGTSLSNISFPGIREIRNNAGPAIFFDGNSNLERFHTPNLEKLSGKPVCLLEIEPNAGGCF</sequence>
<accession>A0A2G5TMF1</accession>
<dbReference type="OrthoDB" id="10401803at2759"/>
<evidence type="ECO:0000313" key="2">
    <source>
        <dbReference type="EMBL" id="PIC28291.1"/>
    </source>
</evidence>
<feature type="transmembrane region" description="Helical" evidence="1">
    <location>
        <begin position="12"/>
        <end position="31"/>
    </location>
</feature>
<evidence type="ECO:0008006" key="4">
    <source>
        <dbReference type="Google" id="ProtNLM"/>
    </source>
</evidence>
<dbReference type="Gene3D" id="3.80.20.20">
    <property type="entry name" value="Receptor L-domain"/>
    <property type="match status" value="1"/>
</dbReference>
<protein>
    <recommendedName>
        <fullName evidence="4">Receptor L-domain domain-containing protein</fullName>
    </recommendedName>
</protein>
<dbReference type="SUPFAM" id="SSF52058">
    <property type="entry name" value="L domain-like"/>
    <property type="match status" value="1"/>
</dbReference>
<keyword evidence="1" id="KW-0812">Transmembrane</keyword>
<organism evidence="2 3">
    <name type="scientific">Caenorhabditis nigoni</name>
    <dbReference type="NCBI Taxonomy" id="1611254"/>
    <lineage>
        <taxon>Eukaryota</taxon>
        <taxon>Metazoa</taxon>
        <taxon>Ecdysozoa</taxon>
        <taxon>Nematoda</taxon>
        <taxon>Chromadorea</taxon>
        <taxon>Rhabditida</taxon>
        <taxon>Rhabditina</taxon>
        <taxon>Rhabditomorpha</taxon>
        <taxon>Rhabditoidea</taxon>
        <taxon>Rhabditidae</taxon>
        <taxon>Peloderinae</taxon>
        <taxon>Caenorhabditis</taxon>
    </lineage>
</organism>
<name>A0A2G5TMF1_9PELO</name>